<keyword evidence="1" id="KW-0472">Membrane</keyword>
<feature type="transmembrane region" description="Helical" evidence="1">
    <location>
        <begin position="1009"/>
        <end position="1034"/>
    </location>
</feature>
<feature type="transmembrane region" description="Helical" evidence="1">
    <location>
        <begin position="978"/>
        <end position="997"/>
    </location>
</feature>
<dbReference type="GO" id="GO:0042910">
    <property type="term" value="F:xenobiotic transmembrane transporter activity"/>
    <property type="evidence" value="ECO:0007669"/>
    <property type="project" value="TreeGrafter"/>
</dbReference>
<dbReference type="SUPFAM" id="SSF82693">
    <property type="entry name" value="Multidrug efflux transporter AcrB pore domain, PN1, PN2, PC1 and PC2 subdomains"/>
    <property type="match status" value="2"/>
</dbReference>
<dbReference type="SUPFAM" id="SSF82714">
    <property type="entry name" value="Multidrug efflux transporter AcrB TolC docking domain, DN and DC subdomains"/>
    <property type="match status" value="2"/>
</dbReference>
<dbReference type="EMBL" id="JAENIO010000002">
    <property type="protein sequence ID" value="MBK1832725.1"/>
    <property type="molecule type" value="Genomic_DNA"/>
</dbReference>
<dbReference type="Proteomes" id="UP000604083">
    <property type="component" value="Unassembled WGS sequence"/>
</dbReference>
<dbReference type="Gene3D" id="1.20.1640.10">
    <property type="entry name" value="Multidrug efflux transporter AcrB transmembrane domain"/>
    <property type="match status" value="2"/>
</dbReference>
<proteinExistence type="predicted"/>
<keyword evidence="1" id="KW-0812">Transmembrane</keyword>
<feature type="transmembrane region" description="Helical" evidence="1">
    <location>
        <begin position="881"/>
        <end position="899"/>
    </location>
</feature>
<gene>
    <name evidence="2" type="ORF">JIN78_01515</name>
</gene>
<feature type="transmembrane region" description="Helical" evidence="1">
    <location>
        <begin position="906"/>
        <end position="926"/>
    </location>
</feature>
<organism evidence="2 3">
    <name type="scientific">Roseibacillus ishigakijimensis</name>
    <dbReference type="NCBI Taxonomy" id="454146"/>
    <lineage>
        <taxon>Bacteria</taxon>
        <taxon>Pseudomonadati</taxon>
        <taxon>Verrucomicrobiota</taxon>
        <taxon>Verrucomicrobiia</taxon>
        <taxon>Verrucomicrobiales</taxon>
        <taxon>Verrucomicrobiaceae</taxon>
        <taxon>Roseibacillus</taxon>
    </lineage>
</organism>
<dbReference type="AlphaFoldDB" id="A0A934RR41"/>
<dbReference type="PANTHER" id="PTHR32063:SF33">
    <property type="entry name" value="RND SUPERFAMILY EFFLUX PUMP PERMEASE COMPONENT"/>
    <property type="match status" value="1"/>
</dbReference>
<dbReference type="InterPro" id="IPR001036">
    <property type="entry name" value="Acrflvin-R"/>
</dbReference>
<dbReference type="PANTHER" id="PTHR32063">
    <property type="match status" value="1"/>
</dbReference>
<dbReference type="GO" id="GO:0005886">
    <property type="term" value="C:plasma membrane"/>
    <property type="evidence" value="ECO:0007669"/>
    <property type="project" value="TreeGrafter"/>
</dbReference>
<feature type="transmembrane region" description="Helical" evidence="1">
    <location>
        <begin position="12"/>
        <end position="28"/>
    </location>
</feature>
<feature type="transmembrane region" description="Helical" evidence="1">
    <location>
        <begin position="355"/>
        <end position="375"/>
    </location>
</feature>
<feature type="transmembrane region" description="Helical" evidence="1">
    <location>
        <begin position="330"/>
        <end position="348"/>
    </location>
</feature>
<keyword evidence="3" id="KW-1185">Reference proteome</keyword>
<dbReference type="SUPFAM" id="SSF82866">
    <property type="entry name" value="Multidrug efflux transporter AcrB transmembrane domain"/>
    <property type="match status" value="2"/>
</dbReference>
<dbReference type="Gene3D" id="3.30.2090.10">
    <property type="entry name" value="Multidrug efflux transporter AcrB TolC docking domain, DN and DC subdomains"/>
    <property type="match status" value="2"/>
</dbReference>
<name>A0A934RR41_9BACT</name>
<dbReference type="InterPro" id="IPR027463">
    <property type="entry name" value="AcrB_DN_DC_subdom"/>
</dbReference>
<evidence type="ECO:0000313" key="3">
    <source>
        <dbReference type="Proteomes" id="UP000604083"/>
    </source>
</evidence>
<dbReference type="Pfam" id="PF00873">
    <property type="entry name" value="ACR_tran"/>
    <property type="match status" value="1"/>
</dbReference>
<comment type="caution">
    <text evidence="2">The sequence shown here is derived from an EMBL/GenBank/DDBJ whole genome shotgun (WGS) entry which is preliminary data.</text>
</comment>
<evidence type="ECO:0000256" key="1">
    <source>
        <dbReference type="SAM" id="Phobius"/>
    </source>
</evidence>
<dbReference type="RefSeq" id="WP_200390156.1">
    <property type="nucleotide sequence ID" value="NZ_JAENIO010000002.1"/>
</dbReference>
<protein>
    <submittedName>
        <fullName evidence="2">Efflux RND transporter permease subunit</fullName>
    </submittedName>
</protein>
<feature type="transmembrane region" description="Helical" evidence="1">
    <location>
        <begin position="932"/>
        <end position="957"/>
    </location>
</feature>
<keyword evidence="1" id="KW-1133">Transmembrane helix</keyword>
<feature type="transmembrane region" description="Helical" evidence="1">
    <location>
        <begin position="525"/>
        <end position="544"/>
    </location>
</feature>
<dbReference type="PRINTS" id="PR00702">
    <property type="entry name" value="ACRIFLAVINRP"/>
</dbReference>
<reference evidence="2" key="1">
    <citation type="submission" date="2021-01" db="EMBL/GenBank/DDBJ databases">
        <title>Modified the classification status of verrucomicrobia.</title>
        <authorList>
            <person name="Feng X."/>
        </authorList>
    </citation>
    <scope>NUCLEOTIDE SEQUENCE</scope>
    <source>
        <strain evidence="2">KCTC 12986</strain>
    </source>
</reference>
<evidence type="ECO:0000313" key="2">
    <source>
        <dbReference type="EMBL" id="MBK1832725.1"/>
    </source>
</evidence>
<dbReference type="Gene3D" id="3.30.70.1430">
    <property type="entry name" value="Multidrug efflux transporter AcrB pore domain"/>
    <property type="match status" value="2"/>
</dbReference>
<sequence>MISFFARNDIATNILMVAILIVATFFALEKIPYEIHPNEEFKEVRVDISYRGGSPADVERDVAIPVEQALEGLTGVKRLRTQSNRGGCEITVEAKDGVDPKELLEEVKARIDQVSTFPGETERPRYRVPATETWREVVSVAVIGDLNERDLLETTRFVRDEVASLRGVSNAQIAGNSPPEIAIEARPDRLLHFGLSLSDITEAIRRSSIDLPAGQVQTPGGSVLLRTTGQAYSREQFENIVLRSRDGAEIRLGDVATVSDGFEDDQKIVRFNGVPALLVEVYRIGDQNALEIADEVRAYVESSAARLPSGVSLALWDDDSEALRGRLSTLINSLVQGALLVLIVLGLFLRPTLALWILIGIPVAFAGGLIFMPVLNTTINMMSLFGFIIVLGIVVDDAIVTGENIYTKLREGLEPTEAAIVGTKEVSTPVTFGIITTVVAFIPLMFMPDSWSSFTKPILPVVAPVLLFSLIESKLILPSHLKHLKTNREKAKLNFFARFQQKISHGLEYFVEKVFQPILNLCLHYRYVSVALFAAIAIAFVGYMRGGHLGFVNLPSIDRDMINAWVDMPNDTPIEETDKMVQRMYQAALQLQEEMTDPKTGESIITNIITSTGGWHSRPNNDPEQGSIAFEMLPPEKRPKQFAKLRNSDISDRYREIMGPIDEEVRRFNIFGEMGGGRFGEDSGRTIEVQVRGPHSPQKIEVMDAIEELFDTYESQGVVSTWHDAERGREEIQMTLKPRATELGLTQRELASQVRAAFFGEQAQRIQRGRDDIRVMVRLPEENRSTLDTLDNLVLKAPGGAEIPFSAAVDYEFTRSPGRLNRINGLQVNEVRADTKDDKVDVIGIAKDAAPRIDEILAGTGYTWAYTGFVADDGETQRRTLIGAVLLLFTLYALLAIPFKSLLQPIFVLLAIPFGVIGAMLGHIILGQTPSWLSVFGILALTGVVVNDSLVLVDFINRHRESNLSLHEAVLQAGARRFRPILLTSLTTFAGLLPLISERSLQAQFLKPMAISLAFGILFATFITLLLIPTAYLITEDLKTALARFFRWYREPFRKKEARAGGEQPSA</sequence>
<feature type="transmembrane region" description="Helical" evidence="1">
    <location>
        <begin position="458"/>
        <end position="477"/>
    </location>
</feature>
<accession>A0A934RR41</accession>
<dbReference type="Gene3D" id="3.30.70.1440">
    <property type="entry name" value="Multidrug efflux transporter AcrB pore domain"/>
    <property type="match status" value="1"/>
</dbReference>
<feature type="transmembrane region" description="Helical" evidence="1">
    <location>
        <begin position="426"/>
        <end position="446"/>
    </location>
</feature>
<dbReference type="Gene3D" id="3.30.70.1320">
    <property type="entry name" value="Multidrug efflux transporter AcrB pore domain like"/>
    <property type="match status" value="1"/>
</dbReference>